<proteinExistence type="inferred from homology"/>
<dbReference type="InterPro" id="IPR036206">
    <property type="entry name" value="ThiamineP_synth_sf"/>
</dbReference>
<comment type="catalytic activity">
    <reaction evidence="6 9 10">
        <text>4-methyl-5-(2-phosphooxyethyl)-thiazole + 4-amino-2-methyl-5-(diphosphooxymethyl)pyrimidine + H(+) = thiamine phosphate + diphosphate</text>
        <dbReference type="Rhea" id="RHEA:22328"/>
        <dbReference type="ChEBI" id="CHEBI:15378"/>
        <dbReference type="ChEBI" id="CHEBI:33019"/>
        <dbReference type="ChEBI" id="CHEBI:37575"/>
        <dbReference type="ChEBI" id="CHEBI:57841"/>
        <dbReference type="ChEBI" id="CHEBI:58296"/>
        <dbReference type="EC" id="2.5.1.3"/>
    </reaction>
</comment>
<gene>
    <name evidence="9 13" type="primary">thiE</name>
    <name evidence="13" type="ORF">H8692_05365</name>
</gene>
<feature type="binding site" evidence="9">
    <location>
        <position position="167"/>
    </location>
    <ligand>
        <name>2-[(2R,5Z)-2-carboxy-4-methylthiazol-5(2H)-ylidene]ethyl phosphate</name>
        <dbReference type="ChEBI" id="CHEBI:62899"/>
    </ligand>
</feature>
<evidence type="ECO:0000259" key="12">
    <source>
        <dbReference type="Pfam" id="PF02581"/>
    </source>
</evidence>
<dbReference type="EC" id="2.5.1.3" evidence="9"/>
<evidence type="ECO:0000256" key="11">
    <source>
        <dbReference type="RuleBase" id="RU004253"/>
    </source>
</evidence>
<evidence type="ECO:0000256" key="3">
    <source>
        <dbReference type="ARBA" id="ARBA00022723"/>
    </source>
</evidence>
<dbReference type="InterPro" id="IPR034291">
    <property type="entry name" value="TMP_synthase"/>
</dbReference>
<keyword evidence="5 9" id="KW-0784">Thiamine biosynthesis</keyword>
<sequence length="212" mass="22955">MKFEKEQLLLYAVTNRVHAVKETLYSQVRDALEGGVTCVQLREKYMKEEDFTAEAVKLKALCKNYSVPLIINDNLNVALRSGADGIHVGQEDMSAEEIRKLAGREFIIGVTAKTVKQAKMAEAAGADYIGVGAVFPSPTKQGAIRITRQELKDICEAVSIPSVAIGGVNIENMKQLKGMGMDGFAVVSALFAAEDIQSAARSLISEARAVVY</sequence>
<feature type="binding site" evidence="9">
    <location>
        <position position="72"/>
    </location>
    <ligand>
        <name>4-amino-2-methyl-5-(diphosphooxymethyl)pyrimidine</name>
        <dbReference type="ChEBI" id="CHEBI:57841"/>
    </ligand>
</feature>
<evidence type="ECO:0000256" key="7">
    <source>
        <dbReference type="ARBA" id="ARBA00047851"/>
    </source>
</evidence>
<comment type="similarity">
    <text evidence="9 10">Belongs to the thiamine-phosphate synthase family.</text>
</comment>
<dbReference type="Proteomes" id="UP000610862">
    <property type="component" value="Unassembled WGS sequence"/>
</dbReference>
<evidence type="ECO:0000256" key="10">
    <source>
        <dbReference type="RuleBase" id="RU003826"/>
    </source>
</evidence>
<dbReference type="NCBIfam" id="TIGR00693">
    <property type="entry name" value="thiE"/>
    <property type="match status" value="1"/>
</dbReference>
<dbReference type="SUPFAM" id="SSF51391">
    <property type="entry name" value="Thiamin phosphate synthase"/>
    <property type="match status" value="1"/>
</dbReference>
<dbReference type="AlphaFoldDB" id="A0A926E9G9"/>
<dbReference type="GO" id="GO:0009228">
    <property type="term" value="P:thiamine biosynthetic process"/>
    <property type="evidence" value="ECO:0007669"/>
    <property type="project" value="UniProtKB-KW"/>
</dbReference>
<evidence type="ECO:0000256" key="8">
    <source>
        <dbReference type="ARBA" id="ARBA00047883"/>
    </source>
</evidence>
<feature type="binding site" evidence="9">
    <location>
        <position position="140"/>
    </location>
    <ligand>
        <name>4-amino-2-methyl-5-(diphosphooxymethyl)pyrimidine</name>
        <dbReference type="ChEBI" id="CHEBI:57841"/>
    </ligand>
</feature>
<dbReference type="Gene3D" id="3.20.20.70">
    <property type="entry name" value="Aldolase class I"/>
    <property type="match status" value="1"/>
</dbReference>
<dbReference type="GO" id="GO:0004789">
    <property type="term" value="F:thiamine-phosphate diphosphorylase activity"/>
    <property type="evidence" value="ECO:0007669"/>
    <property type="project" value="UniProtKB-UniRule"/>
</dbReference>
<protein>
    <recommendedName>
        <fullName evidence="9">Thiamine-phosphate synthase</fullName>
        <shortName evidence="9">TP synthase</shortName>
        <shortName evidence="9">TPS</shortName>
        <ecNumber evidence="9">2.5.1.3</ecNumber>
    </recommendedName>
    <alternativeName>
        <fullName evidence="9">Thiamine-phosphate pyrophosphorylase</fullName>
        <shortName evidence="9">TMP pyrophosphorylase</shortName>
        <shortName evidence="9">TMP-PPase</shortName>
    </alternativeName>
</protein>
<accession>A0A926E9G9</accession>
<keyword evidence="14" id="KW-1185">Reference proteome</keyword>
<evidence type="ECO:0000256" key="5">
    <source>
        <dbReference type="ARBA" id="ARBA00022977"/>
    </source>
</evidence>
<dbReference type="InterPro" id="IPR022998">
    <property type="entry name" value="ThiamineP_synth_TenI"/>
</dbReference>
<evidence type="ECO:0000256" key="6">
    <source>
        <dbReference type="ARBA" id="ARBA00047334"/>
    </source>
</evidence>
<dbReference type="PANTHER" id="PTHR20857">
    <property type="entry name" value="THIAMINE-PHOSPHATE PYROPHOSPHORYLASE"/>
    <property type="match status" value="1"/>
</dbReference>
<keyword evidence="4 9" id="KW-0460">Magnesium</keyword>
<dbReference type="HAMAP" id="MF_00097">
    <property type="entry name" value="TMP_synthase"/>
    <property type="match status" value="1"/>
</dbReference>
<feature type="binding site" evidence="9">
    <location>
        <position position="111"/>
    </location>
    <ligand>
        <name>4-amino-2-methyl-5-(diphosphooxymethyl)pyrimidine</name>
        <dbReference type="ChEBI" id="CHEBI:57841"/>
    </ligand>
</feature>
<dbReference type="PANTHER" id="PTHR20857:SF15">
    <property type="entry name" value="THIAMINE-PHOSPHATE SYNTHASE"/>
    <property type="match status" value="1"/>
</dbReference>
<dbReference type="InterPro" id="IPR013785">
    <property type="entry name" value="Aldolase_TIM"/>
</dbReference>
<feature type="domain" description="Thiamine phosphate synthase/TenI" evidence="12">
    <location>
        <begin position="10"/>
        <end position="190"/>
    </location>
</feature>
<feature type="binding site" evidence="9">
    <location>
        <position position="73"/>
    </location>
    <ligand>
        <name>Mg(2+)</name>
        <dbReference type="ChEBI" id="CHEBI:18420"/>
    </ligand>
</feature>
<dbReference type="Pfam" id="PF02581">
    <property type="entry name" value="TMP-TENI"/>
    <property type="match status" value="1"/>
</dbReference>
<keyword evidence="3 9" id="KW-0479">Metal-binding</keyword>
<evidence type="ECO:0000313" key="14">
    <source>
        <dbReference type="Proteomes" id="UP000610862"/>
    </source>
</evidence>
<feature type="binding site" evidence="9">
    <location>
        <begin position="40"/>
        <end position="44"/>
    </location>
    <ligand>
        <name>4-amino-2-methyl-5-(diphosphooxymethyl)pyrimidine</name>
        <dbReference type="ChEBI" id="CHEBI:57841"/>
    </ligand>
</feature>
<comment type="catalytic activity">
    <reaction evidence="8 9 10">
        <text>2-[(2R,5Z)-2-carboxy-4-methylthiazol-5(2H)-ylidene]ethyl phosphate + 4-amino-2-methyl-5-(diphosphooxymethyl)pyrimidine + 2 H(+) = thiamine phosphate + CO2 + diphosphate</text>
        <dbReference type="Rhea" id="RHEA:47844"/>
        <dbReference type="ChEBI" id="CHEBI:15378"/>
        <dbReference type="ChEBI" id="CHEBI:16526"/>
        <dbReference type="ChEBI" id="CHEBI:33019"/>
        <dbReference type="ChEBI" id="CHEBI:37575"/>
        <dbReference type="ChEBI" id="CHEBI:57841"/>
        <dbReference type="ChEBI" id="CHEBI:62899"/>
        <dbReference type="EC" id="2.5.1.3"/>
    </reaction>
</comment>
<keyword evidence="2 9" id="KW-0808">Transferase</keyword>
<comment type="caution">
    <text evidence="13">The sequence shown here is derived from an EMBL/GenBank/DDBJ whole genome shotgun (WGS) entry which is preliminary data.</text>
</comment>
<dbReference type="GO" id="GO:0005737">
    <property type="term" value="C:cytoplasm"/>
    <property type="evidence" value="ECO:0007669"/>
    <property type="project" value="TreeGrafter"/>
</dbReference>
<dbReference type="EMBL" id="JACRTA010000002">
    <property type="protein sequence ID" value="MBC8568194.1"/>
    <property type="molecule type" value="Genomic_DNA"/>
</dbReference>
<comment type="pathway">
    <text evidence="1 9 11">Cofactor biosynthesis; thiamine diphosphate biosynthesis; thiamine phosphate from 4-amino-2-methyl-5-diphosphomethylpyrimidine and 4-methyl-5-(2-phosphoethyl)-thiazole: step 1/1.</text>
</comment>
<dbReference type="GO" id="GO:0009229">
    <property type="term" value="P:thiamine diphosphate biosynthetic process"/>
    <property type="evidence" value="ECO:0007669"/>
    <property type="project" value="UniProtKB-UniRule"/>
</dbReference>
<comment type="cofactor">
    <cofactor evidence="9">
        <name>Mg(2+)</name>
        <dbReference type="ChEBI" id="CHEBI:18420"/>
    </cofactor>
    <text evidence="9">Binds 1 Mg(2+) ion per subunit.</text>
</comment>
<comment type="function">
    <text evidence="9">Condenses 4-methyl-5-(beta-hydroxyethyl)thiazole monophosphate (THZ-P) and 2-methyl-4-amino-5-hydroxymethyl pyrimidine pyrophosphate (HMP-PP) to form thiamine monophosphate (TMP).</text>
</comment>
<reference evidence="13" key="1">
    <citation type="submission" date="2020-08" db="EMBL/GenBank/DDBJ databases">
        <title>Genome public.</title>
        <authorList>
            <person name="Liu C."/>
            <person name="Sun Q."/>
        </authorList>
    </citation>
    <scope>NUCLEOTIDE SEQUENCE</scope>
    <source>
        <strain evidence="13">NSJ-24</strain>
    </source>
</reference>
<dbReference type="CDD" id="cd00564">
    <property type="entry name" value="TMP_TenI"/>
    <property type="match status" value="1"/>
</dbReference>
<comment type="catalytic activity">
    <reaction evidence="7 9 10">
        <text>2-(2-carboxy-4-methylthiazol-5-yl)ethyl phosphate + 4-amino-2-methyl-5-(diphosphooxymethyl)pyrimidine + 2 H(+) = thiamine phosphate + CO2 + diphosphate</text>
        <dbReference type="Rhea" id="RHEA:47848"/>
        <dbReference type="ChEBI" id="CHEBI:15378"/>
        <dbReference type="ChEBI" id="CHEBI:16526"/>
        <dbReference type="ChEBI" id="CHEBI:33019"/>
        <dbReference type="ChEBI" id="CHEBI:37575"/>
        <dbReference type="ChEBI" id="CHEBI:57841"/>
        <dbReference type="ChEBI" id="CHEBI:62890"/>
        <dbReference type="EC" id="2.5.1.3"/>
    </reaction>
</comment>
<feature type="binding site" evidence="9">
    <location>
        <position position="92"/>
    </location>
    <ligand>
        <name>Mg(2+)</name>
        <dbReference type="ChEBI" id="CHEBI:18420"/>
    </ligand>
</feature>
<dbReference type="FunFam" id="3.20.20.70:FF:000096">
    <property type="entry name" value="Thiamine-phosphate synthase"/>
    <property type="match status" value="1"/>
</dbReference>
<evidence type="ECO:0000256" key="4">
    <source>
        <dbReference type="ARBA" id="ARBA00022842"/>
    </source>
</evidence>
<evidence type="ECO:0000256" key="9">
    <source>
        <dbReference type="HAMAP-Rule" id="MF_00097"/>
    </source>
</evidence>
<dbReference type="GO" id="GO:0000287">
    <property type="term" value="F:magnesium ion binding"/>
    <property type="evidence" value="ECO:0007669"/>
    <property type="project" value="UniProtKB-UniRule"/>
</dbReference>
<name>A0A926E9G9_9FIRM</name>
<feature type="binding site" evidence="9">
    <location>
        <begin position="137"/>
        <end position="139"/>
    </location>
    <ligand>
        <name>2-[(2R,5Z)-2-carboxy-4-methylthiazol-5(2H)-ylidene]ethyl phosphate</name>
        <dbReference type="ChEBI" id="CHEBI:62899"/>
    </ligand>
</feature>
<evidence type="ECO:0000256" key="2">
    <source>
        <dbReference type="ARBA" id="ARBA00022679"/>
    </source>
</evidence>
<evidence type="ECO:0000256" key="1">
    <source>
        <dbReference type="ARBA" id="ARBA00005165"/>
    </source>
</evidence>
<evidence type="ECO:0000313" key="13">
    <source>
        <dbReference type="EMBL" id="MBC8568194.1"/>
    </source>
</evidence>
<organism evidence="13 14">
    <name type="scientific">Lentihominibacter hominis</name>
    <dbReference type="NCBI Taxonomy" id="2763645"/>
    <lineage>
        <taxon>Bacteria</taxon>
        <taxon>Bacillati</taxon>
        <taxon>Bacillota</taxon>
        <taxon>Clostridia</taxon>
        <taxon>Peptostreptococcales</taxon>
        <taxon>Anaerovoracaceae</taxon>
        <taxon>Lentihominibacter</taxon>
    </lineage>
</organism>
<feature type="binding site" evidence="9">
    <location>
        <begin position="187"/>
        <end position="188"/>
    </location>
    <ligand>
        <name>2-[(2R,5Z)-2-carboxy-4-methylthiazol-5(2H)-ylidene]ethyl phosphate</name>
        <dbReference type="ChEBI" id="CHEBI:62899"/>
    </ligand>
</feature>